<evidence type="ECO:0000313" key="7">
    <source>
        <dbReference type="EMBL" id="KAB1062707.1"/>
    </source>
</evidence>
<dbReference type="GO" id="GO:0006412">
    <property type="term" value="P:translation"/>
    <property type="evidence" value="ECO:0007669"/>
    <property type="project" value="UniProtKB-UniRule"/>
</dbReference>
<protein>
    <recommendedName>
        <fullName evidence="4 5">Small ribosomal subunit protein bS21</fullName>
    </recommendedName>
</protein>
<evidence type="ECO:0000256" key="3">
    <source>
        <dbReference type="ARBA" id="ARBA00023274"/>
    </source>
</evidence>
<sequence>MLVIPVKEGESIERALKKYKKKFERTGVMRELRDRQKYTKPSMERREQKLKAIYKQQLRQEEE</sequence>
<dbReference type="NCBIfam" id="TIGR00030">
    <property type="entry name" value="S21p"/>
    <property type="match status" value="1"/>
</dbReference>
<comment type="caution">
    <text evidence="7">The sequence shown here is derived from an EMBL/GenBank/DDBJ whole genome shotgun (WGS) entry which is preliminary data.</text>
</comment>
<dbReference type="AlphaFoldDB" id="A0A6N6M453"/>
<dbReference type="InterPro" id="IPR001911">
    <property type="entry name" value="Ribosomal_bS21"/>
</dbReference>
<dbReference type="Gene3D" id="1.20.5.1150">
    <property type="entry name" value="Ribosomal protein S8"/>
    <property type="match status" value="1"/>
</dbReference>
<dbReference type="OrthoDB" id="598353at2"/>
<evidence type="ECO:0000256" key="2">
    <source>
        <dbReference type="ARBA" id="ARBA00022980"/>
    </source>
</evidence>
<dbReference type="GO" id="GO:0005840">
    <property type="term" value="C:ribosome"/>
    <property type="evidence" value="ECO:0007669"/>
    <property type="project" value="UniProtKB-KW"/>
</dbReference>
<dbReference type="GO" id="GO:0003735">
    <property type="term" value="F:structural constituent of ribosome"/>
    <property type="evidence" value="ECO:0007669"/>
    <property type="project" value="InterPro"/>
</dbReference>
<evidence type="ECO:0000313" key="8">
    <source>
        <dbReference type="Proteomes" id="UP000435357"/>
    </source>
</evidence>
<evidence type="ECO:0000256" key="1">
    <source>
        <dbReference type="ARBA" id="ARBA00006640"/>
    </source>
</evidence>
<keyword evidence="2 5" id="KW-0689">Ribosomal protein</keyword>
<accession>A0A6N6M453</accession>
<dbReference type="GO" id="GO:1990904">
    <property type="term" value="C:ribonucleoprotein complex"/>
    <property type="evidence" value="ECO:0007669"/>
    <property type="project" value="UniProtKB-KW"/>
</dbReference>
<keyword evidence="8" id="KW-1185">Reference proteome</keyword>
<dbReference type="InterPro" id="IPR038380">
    <property type="entry name" value="Ribosomal_bS21_sf"/>
</dbReference>
<dbReference type="Pfam" id="PF01165">
    <property type="entry name" value="Ribosomal_S21"/>
    <property type="match status" value="1"/>
</dbReference>
<evidence type="ECO:0000256" key="4">
    <source>
        <dbReference type="ARBA" id="ARBA00035135"/>
    </source>
</evidence>
<proteinExistence type="inferred from homology"/>
<dbReference type="EMBL" id="WACR01000011">
    <property type="protein sequence ID" value="KAB1062707.1"/>
    <property type="molecule type" value="Genomic_DNA"/>
</dbReference>
<dbReference type="HAMAP" id="MF_00358">
    <property type="entry name" value="Ribosomal_bS21"/>
    <property type="match status" value="1"/>
</dbReference>
<evidence type="ECO:0000256" key="5">
    <source>
        <dbReference type="HAMAP-Rule" id="MF_00358"/>
    </source>
</evidence>
<name>A0A6N6M453_9FLAO</name>
<dbReference type="RefSeq" id="WP_151169685.1">
    <property type="nucleotide sequence ID" value="NZ_WACR01000011.1"/>
</dbReference>
<gene>
    <name evidence="5" type="primary">rpsU</name>
    <name evidence="7" type="ORF">F3059_12245</name>
</gene>
<dbReference type="PRINTS" id="PR00976">
    <property type="entry name" value="RIBOSOMALS21"/>
</dbReference>
<organism evidence="7 8">
    <name type="scientific">Salibacter halophilus</name>
    <dbReference type="NCBI Taxonomy" id="1803916"/>
    <lineage>
        <taxon>Bacteria</taxon>
        <taxon>Pseudomonadati</taxon>
        <taxon>Bacteroidota</taxon>
        <taxon>Flavobacteriia</taxon>
        <taxon>Flavobacteriales</taxon>
        <taxon>Salibacteraceae</taxon>
        <taxon>Salibacter</taxon>
    </lineage>
</organism>
<keyword evidence="3 5" id="KW-0687">Ribonucleoprotein</keyword>
<evidence type="ECO:0000256" key="6">
    <source>
        <dbReference type="RuleBase" id="RU000667"/>
    </source>
</evidence>
<comment type="similarity">
    <text evidence="1 5 6">Belongs to the bacterial ribosomal protein bS21 family.</text>
</comment>
<dbReference type="Proteomes" id="UP000435357">
    <property type="component" value="Unassembled WGS sequence"/>
</dbReference>
<reference evidence="7 8" key="1">
    <citation type="submission" date="2019-09" db="EMBL/GenBank/DDBJ databases">
        <title>Genomes of Cryomorphaceae.</title>
        <authorList>
            <person name="Bowman J.P."/>
        </authorList>
    </citation>
    <scope>NUCLEOTIDE SEQUENCE [LARGE SCALE GENOMIC DNA]</scope>
    <source>
        <strain evidence="7 8">KCTC 52047</strain>
    </source>
</reference>